<dbReference type="Gene3D" id="1.10.510.10">
    <property type="entry name" value="Transferase(Phosphotransferase) domain 1"/>
    <property type="match status" value="1"/>
</dbReference>
<dbReference type="Pfam" id="PF00069">
    <property type="entry name" value="Pkinase"/>
    <property type="match status" value="1"/>
</dbReference>
<dbReference type="InterPro" id="IPR000719">
    <property type="entry name" value="Prot_kinase_dom"/>
</dbReference>
<dbReference type="GO" id="GO:0005524">
    <property type="term" value="F:ATP binding"/>
    <property type="evidence" value="ECO:0007669"/>
    <property type="project" value="UniProtKB-KW"/>
</dbReference>
<reference evidence="8" key="1">
    <citation type="submission" date="2025-08" db="UniProtKB">
        <authorList>
            <consortium name="RefSeq"/>
        </authorList>
    </citation>
    <scope>IDENTIFICATION</scope>
    <source>
        <strain evidence="8">J_2021</strain>
        <tissue evidence="8">Erythrocytes</tissue>
    </source>
</reference>
<organism evidence="7 8">
    <name type="scientific">Xenopus laevis</name>
    <name type="common">African clawed frog</name>
    <dbReference type="NCBI Taxonomy" id="8355"/>
    <lineage>
        <taxon>Eukaryota</taxon>
        <taxon>Metazoa</taxon>
        <taxon>Chordata</taxon>
        <taxon>Craniata</taxon>
        <taxon>Vertebrata</taxon>
        <taxon>Euteleostomi</taxon>
        <taxon>Amphibia</taxon>
        <taxon>Batrachia</taxon>
        <taxon>Anura</taxon>
        <taxon>Pipoidea</taxon>
        <taxon>Pipidae</taxon>
        <taxon>Xenopodinae</taxon>
        <taxon>Xenopus</taxon>
        <taxon>Xenopus</taxon>
    </lineage>
</organism>
<keyword evidence="4" id="KW-0418">Kinase</keyword>
<evidence type="ECO:0000259" key="6">
    <source>
        <dbReference type="PROSITE" id="PS50011"/>
    </source>
</evidence>
<keyword evidence="3" id="KW-0547">Nucleotide-binding</keyword>
<evidence type="ECO:0000313" key="8">
    <source>
        <dbReference type="RefSeq" id="XP_041424645.1"/>
    </source>
</evidence>
<dbReference type="GeneID" id="121395362"/>
<keyword evidence="5" id="KW-0067">ATP-binding</keyword>
<dbReference type="PANTHER" id="PTHR24351">
    <property type="entry name" value="RIBOSOMAL PROTEIN S6 KINASE"/>
    <property type="match status" value="1"/>
</dbReference>
<keyword evidence="1" id="KW-0723">Serine/threonine-protein kinase</keyword>
<sequence length="77" mass="8623">MAPEILQVKPYNAAVDWWSLGVTIFEMATGDSPFTKSDRKELIDSIIMDNPLIPPWLDDNLKDLMKMVGSNSGIEVL</sequence>
<keyword evidence="7" id="KW-1185">Reference proteome</keyword>
<evidence type="ECO:0000313" key="7">
    <source>
        <dbReference type="Proteomes" id="UP000186698"/>
    </source>
</evidence>
<dbReference type="AlphaFoldDB" id="A0A8J1L7T3"/>
<proteinExistence type="predicted"/>
<protein>
    <submittedName>
        <fullName evidence="8">Ribosomal protein S6 kinase beta-2-like</fullName>
    </submittedName>
</protein>
<dbReference type="SUPFAM" id="SSF56112">
    <property type="entry name" value="Protein kinase-like (PK-like)"/>
    <property type="match status" value="1"/>
</dbReference>
<dbReference type="OrthoDB" id="9908981at2759"/>
<evidence type="ECO:0000256" key="2">
    <source>
        <dbReference type="ARBA" id="ARBA00022679"/>
    </source>
</evidence>
<dbReference type="Proteomes" id="UP000186698">
    <property type="component" value="Chromosome 7L"/>
</dbReference>
<feature type="domain" description="Protein kinase" evidence="6">
    <location>
        <begin position="1"/>
        <end position="77"/>
    </location>
</feature>
<dbReference type="KEGG" id="xla:121395362"/>
<dbReference type="InterPro" id="IPR011009">
    <property type="entry name" value="Kinase-like_dom_sf"/>
</dbReference>
<gene>
    <name evidence="8" type="primary">LOC121395362</name>
</gene>
<evidence type="ECO:0000256" key="4">
    <source>
        <dbReference type="ARBA" id="ARBA00022777"/>
    </source>
</evidence>
<evidence type="ECO:0000256" key="5">
    <source>
        <dbReference type="ARBA" id="ARBA00022840"/>
    </source>
</evidence>
<name>A0A8J1L7T3_XENLA</name>
<evidence type="ECO:0000256" key="1">
    <source>
        <dbReference type="ARBA" id="ARBA00022527"/>
    </source>
</evidence>
<keyword evidence="2" id="KW-0808">Transferase</keyword>
<dbReference type="RefSeq" id="XP_041424645.1">
    <property type="nucleotide sequence ID" value="XM_041568711.1"/>
</dbReference>
<accession>A0A8J1L7T3</accession>
<dbReference type="GO" id="GO:0004674">
    <property type="term" value="F:protein serine/threonine kinase activity"/>
    <property type="evidence" value="ECO:0007669"/>
    <property type="project" value="UniProtKB-KW"/>
</dbReference>
<dbReference type="PROSITE" id="PS50011">
    <property type="entry name" value="PROTEIN_KINASE_DOM"/>
    <property type="match status" value="1"/>
</dbReference>
<evidence type="ECO:0000256" key="3">
    <source>
        <dbReference type="ARBA" id="ARBA00022741"/>
    </source>
</evidence>